<dbReference type="OrthoDB" id="2991202at2"/>
<sequence>MERTIEREIDNGLESISSQLYIFSVGLGIALVILGIILFFTNRVSKEKKGISNSGLICFIVGIVAIVSGLVQI</sequence>
<accession>A0A4R1QUT9</accession>
<keyword evidence="1" id="KW-1133">Transmembrane helix</keyword>
<evidence type="ECO:0000313" key="2">
    <source>
        <dbReference type="EMBL" id="TCL56295.1"/>
    </source>
</evidence>
<proteinExistence type="predicted"/>
<feature type="transmembrane region" description="Helical" evidence="1">
    <location>
        <begin position="20"/>
        <end position="41"/>
    </location>
</feature>
<dbReference type="EMBL" id="SLUO01000012">
    <property type="protein sequence ID" value="TCL56295.1"/>
    <property type="molecule type" value="Genomic_DNA"/>
</dbReference>
<evidence type="ECO:0000256" key="1">
    <source>
        <dbReference type="SAM" id="Phobius"/>
    </source>
</evidence>
<reference evidence="2 3" key="1">
    <citation type="submission" date="2019-03" db="EMBL/GenBank/DDBJ databases">
        <title>Genomic Encyclopedia of Type Strains, Phase IV (KMG-IV): sequencing the most valuable type-strain genomes for metagenomic binning, comparative biology and taxonomic classification.</title>
        <authorList>
            <person name="Goeker M."/>
        </authorList>
    </citation>
    <scope>NUCLEOTIDE SEQUENCE [LARGE SCALE GENOMIC DNA]</scope>
    <source>
        <strain evidence="2 3">DSM 100556</strain>
    </source>
</reference>
<organism evidence="2 3">
    <name type="scientific">Kineothrix alysoides</name>
    <dbReference type="NCBI Taxonomy" id="1469948"/>
    <lineage>
        <taxon>Bacteria</taxon>
        <taxon>Bacillati</taxon>
        <taxon>Bacillota</taxon>
        <taxon>Clostridia</taxon>
        <taxon>Lachnospirales</taxon>
        <taxon>Lachnospiraceae</taxon>
        <taxon>Kineothrix</taxon>
    </lineage>
</organism>
<feature type="transmembrane region" description="Helical" evidence="1">
    <location>
        <begin position="53"/>
        <end position="71"/>
    </location>
</feature>
<keyword evidence="3" id="KW-1185">Reference proteome</keyword>
<keyword evidence="1" id="KW-0472">Membrane</keyword>
<evidence type="ECO:0000313" key="3">
    <source>
        <dbReference type="Proteomes" id="UP000295718"/>
    </source>
</evidence>
<dbReference type="STRING" id="1469948.GCA_000732725_00466"/>
<keyword evidence="1" id="KW-0812">Transmembrane</keyword>
<dbReference type="RefSeq" id="WP_031389234.1">
    <property type="nucleotide sequence ID" value="NZ_JPNB01000001.1"/>
</dbReference>
<comment type="caution">
    <text evidence="2">The sequence shown here is derived from an EMBL/GenBank/DDBJ whole genome shotgun (WGS) entry which is preliminary data.</text>
</comment>
<protein>
    <submittedName>
        <fullName evidence="2">Uncharacterized protein</fullName>
    </submittedName>
</protein>
<dbReference type="AlphaFoldDB" id="A0A4R1QUT9"/>
<gene>
    <name evidence="2" type="ORF">EDD76_112123</name>
</gene>
<dbReference type="Proteomes" id="UP000295718">
    <property type="component" value="Unassembled WGS sequence"/>
</dbReference>
<name>A0A4R1QUT9_9FIRM</name>